<dbReference type="PROSITE" id="PS50181">
    <property type="entry name" value="FBOX"/>
    <property type="match status" value="1"/>
</dbReference>
<dbReference type="InterPro" id="IPR036047">
    <property type="entry name" value="F-box-like_dom_sf"/>
</dbReference>
<proteinExistence type="predicted"/>
<dbReference type="PANTHER" id="PTHR31672:SF2">
    <property type="entry name" value="F-BOX DOMAIN-CONTAINING PROTEIN"/>
    <property type="match status" value="1"/>
</dbReference>
<dbReference type="InterPro" id="IPR050796">
    <property type="entry name" value="SCF_F-box_component"/>
</dbReference>
<reference evidence="2" key="1">
    <citation type="submission" date="2016-03" db="EMBL/GenBank/DDBJ databases">
        <title>Mechanisms controlling the formation of the plant cell surface in tip-growing cells are functionally conserved among land plants.</title>
        <authorList>
            <person name="Honkanen S."/>
            <person name="Jones V.A."/>
            <person name="Morieri G."/>
            <person name="Champion C."/>
            <person name="Hetherington A.J."/>
            <person name="Kelly S."/>
            <person name="Saint-Marcoux D."/>
            <person name="Proust H."/>
            <person name="Prescott H."/>
            <person name="Dolan L."/>
        </authorList>
    </citation>
    <scope>NUCLEOTIDE SEQUENCE [LARGE SCALE GENOMIC DNA]</scope>
    <source>
        <tissue evidence="2">Whole gametophyte</tissue>
    </source>
</reference>
<dbReference type="Gene3D" id="1.20.1280.50">
    <property type="match status" value="1"/>
</dbReference>
<dbReference type="PANTHER" id="PTHR31672">
    <property type="entry name" value="BNACNNG10540D PROTEIN"/>
    <property type="match status" value="1"/>
</dbReference>
<name>A0A176VNS7_MARPO</name>
<accession>A0A176VNS7</accession>
<feature type="domain" description="F-box" evidence="1">
    <location>
        <begin position="82"/>
        <end position="127"/>
    </location>
</feature>
<dbReference type="Pfam" id="PF00646">
    <property type="entry name" value="F-box"/>
    <property type="match status" value="1"/>
</dbReference>
<evidence type="ECO:0000313" key="2">
    <source>
        <dbReference type="EMBL" id="OAE21931.1"/>
    </source>
</evidence>
<keyword evidence="3" id="KW-1185">Reference proteome</keyword>
<comment type="caution">
    <text evidence="2">The sequence shown here is derived from an EMBL/GenBank/DDBJ whole genome shotgun (WGS) entry which is preliminary data.</text>
</comment>
<gene>
    <name evidence="2" type="ORF">AXG93_242s1120</name>
</gene>
<dbReference type="SUPFAM" id="SSF81383">
    <property type="entry name" value="F-box domain"/>
    <property type="match status" value="1"/>
</dbReference>
<evidence type="ECO:0000313" key="3">
    <source>
        <dbReference type="Proteomes" id="UP000077202"/>
    </source>
</evidence>
<dbReference type="EMBL" id="LVLJ01003307">
    <property type="protein sequence ID" value="OAE21931.1"/>
    <property type="molecule type" value="Genomic_DNA"/>
</dbReference>
<dbReference type="AlphaFoldDB" id="A0A176VNS7"/>
<evidence type="ECO:0000259" key="1">
    <source>
        <dbReference type="PROSITE" id="PS50181"/>
    </source>
</evidence>
<dbReference type="InterPro" id="IPR001810">
    <property type="entry name" value="F-box_dom"/>
</dbReference>
<organism evidence="2 3">
    <name type="scientific">Marchantia polymorpha subsp. ruderalis</name>
    <dbReference type="NCBI Taxonomy" id="1480154"/>
    <lineage>
        <taxon>Eukaryota</taxon>
        <taxon>Viridiplantae</taxon>
        <taxon>Streptophyta</taxon>
        <taxon>Embryophyta</taxon>
        <taxon>Marchantiophyta</taxon>
        <taxon>Marchantiopsida</taxon>
        <taxon>Marchantiidae</taxon>
        <taxon>Marchantiales</taxon>
        <taxon>Marchantiaceae</taxon>
        <taxon>Marchantia</taxon>
    </lineage>
</organism>
<protein>
    <recommendedName>
        <fullName evidence="1">F-box domain-containing protein</fullName>
    </recommendedName>
</protein>
<dbReference type="Proteomes" id="UP000077202">
    <property type="component" value="Unassembled WGS sequence"/>
</dbReference>
<dbReference type="InterPro" id="IPR015915">
    <property type="entry name" value="Kelch-typ_b-propeller"/>
</dbReference>
<dbReference type="SMART" id="SM00256">
    <property type="entry name" value="FBOX"/>
    <property type="match status" value="1"/>
</dbReference>
<dbReference type="SUPFAM" id="SSF117281">
    <property type="entry name" value="Kelch motif"/>
    <property type="match status" value="1"/>
</dbReference>
<sequence>MDRVSTWFDRNQRLSGYPDAVRVTGRESSQALTSAITHARPWSVLLSCYERGVAPPSSTPPHASGGSWRRLNREIPDPDLDSALWSQLPESIVLLILACLPIQSLAKCRLVCKKWCSLWNDPQFLSIRGHHGPKERSWFIYNCQHVTLRSSFVHTICFNPALNRWHSLKLASMADSPCTSSVAVATSGGLVLCASYNTNSFSFSGNGQIVQTLRAWATFTASSSSKTSINWFVCNPLRANSWIKLPPRPRRVGLEDRIQLELIGIMRGSQHLSSDRPTFTSAGLIADTATGSFTVVLATPLTTEVFDSRTGRWKLLVRSLLPHQHAYANTRTISYQGLLLSVGVSKLRINNSACSVVFFEPENEVWRELKLPGFLSPNKILSIQLESCDGRLMLLVLMGPWTNAWSSTSVSYNAATPNPLDFEDSRLCVWELVGDDLGAGAWREVCSHLLQEVRDLAANVQAEAGAKLLAATSCRDLICCTLTDPILSQSVQLLYSPFYNTWFSVEDRFADEHLFCSITDFPEPNIRFHPRLEASASARGLKSGFILCFMVRSFLPVPGFVLVRVTQPFAAVRTLLPLEELRVSALQSFQVVLQITSEDE</sequence>